<dbReference type="Proteomes" id="UP000468388">
    <property type="component" value="Unassembled WGS sequence"/>
</dbReference>
<name>A0A6N8J482_9BACT</name>
<proteinExistence type="predicted"/>
<dbReference type="Pfam" id="PF13360">
    <property type="entry name" value="PQQ_2"/>
    <property type="match status" value="1"/>
</dbReference>
<dbReference type="InterPro" id="IPR002372">
    <property type="entry name" value="PQQ_rpt_dom"/>
</dbReference>
<dbReference type="RefSeq" id="WP_157298663.1">
    <property type="nucleotide sequence ID" value="NZ_BAAAZB010000005.1"/>
</dbReference>
<dbReference type="Gene3D" id="2.130.10.10">
    <property type="entry name" value="YVTN repeat-like/Quinoprotein amine dehydrogenase"/>
    <property type="match status" value="1"/>
</dbReference>
<protein>
    <submittedName>
        <fullName evidence="2">PQQ-binding-like beta-propeller repeat protein</fullName>
    </submittedName>
</protein>
<dbReference type="InterPro" id="IPR015943">
    <property type="entry name" value="WD40/YVTN_repeat-like_dom_sf"/>
</dbReference>
<evidence type="ECO:0000313" key="3">
    <source>
        <dbReference type="Proteomes" id="UP000468388"/>
    </source>
</evidence>
<evidence type="ECO:0000259" key="1">
    <source>
        <dbReference type="Pfam" id="PF13360"/>
    </source>
</evidence>
<comment type="caution">
    <text evidence="2">The sequence shown here is derived from an EMBL/GenBank/DDBJ whole genome shotgun (WGS) entry which is preliminary data.</text>
</comment>
<reference evidence="2 3" key="1">
    <citation type="submission" date="2019-12" db="EMBL/GenBank/DDBJ databases">
        <title>The draft genomic sequence of strain Chitinophaga oryziterrae JCM 16595.</title>
        <authorList>
            <person name="Zhang X."/>
        </authorList>
    </citation>
    <scope>NUCLEOTIDE SEQUENCE [LARGE SCALE GENOMIC DNA]</scope>
    <source>
        <strain evidence="2 3">JCM 16595</strain>
    </source>
</reference>
<dbReference type="SMART" id="SM00564">
    <property type="entry name" value="PQQ"/>
    <property type="match status" value="1"/>
</dbReference>
<evidence type="ECO:0000313" key="2">
    <source>
        <dbReference type="EMBL" id="MVT40027.1"/>
    </source>
</evidence>
<dbReference type="AlphaFoldDB" id="A0A6N8J482"/>
<dbReference type="InterPro" id="IPR011047">
    <property type="entry name" value="Quinoprotein_ADH-like_sf"/>
</dbReference>
<accession>A0A6N8J482</accession>
<feature type="domain" description="Pyrrolo-quinoline quinone repeat" evidence="1">
    <location>
        <begin position="14"/>
        <end position="76"/>
    </location>
</feature>
<sequence length="77" mass="7910">MGYQDATGITVGLWSSPVYANGIVFAGNNDGENYAINAATGRSAWTYGNTLSEHPAATQATVANGIVFFGTSSGYLA</sequence>
<organism evidence="2 3">
    <name type="scientific">Chitinophaga oryziterrae</name>
    <dbReference type="NCBI Taxonomy" id="1031224"/>
    <lineage>
        <taxon>Bacteria</taxon>
        <taxon>Pseudomonadati</taxon>
        <taxon>Bacteroidota</taxon>
        <taxon>Chitinophagia</taxon>
        <taxon>Chitinophagales</taxon>
        <taxon>Chitinophagaceae</taxon>
        <taxon>Chitinophaga</taxon>
    </lineage>
</organism>
<gene>
    <name evidence="2" type="ORF">GO495_05495</name>
</gene>
<dbReference type="OrthoDB" id="7012117at2"/>
<dbReference type="SUPFAM" id="SSF50998">
    <property type="entry name" value="Quinoprotein alcohol dehydrogenase-like"/>
    <property type="match status" value="1"/>
</dbReference>
<dbReference type="EMBL" id="WRXO01000001">
    <property type="protein sequence ID" value="MVT40027.1"/>
    <property type="molecule type" value="Genomic_DNA"/>
</dbReference>
<dbReference type="InterPro" id="IPR018391">
    <property type="entry name" value="PQQ_b-propeller_rpt"/>
</dbReference>
<keyword evidence="3" id="KW-1185">Reference proteome</keyword>